<feature type="chain" id="PRO_5007841619" description="Secretion system C-terminal sorting domain-containing protein" evidence="1">
    <location>
        <begin position="19"/>
        <end position="215"/>
    </location>
</feature>
<keyword evidence="3" id="KW-1185">Reference proteome</keyword>
<organism evidence="2 3">
    <name type="scientific">Aquimarina aggregata</name>
    <dbReference type="NCBI Taxonomy" id="1642818"/>
    <lineage>
        <taxon>Bacteria</taxon>
        <taxon>Pseudomonadati</taxon>
        <taxon>Bacteroidota</taxon>
        <taxon>Flavobacteriia</taxon>
        <taxon>Flavobacteriales</taxon>
        <taxon>Flavobacteriaceae</taxon>
        <taxon>Aquimarina</taxon>
    </lineage>
</organism>
<sequence length="215" mass="24488">MRLTVFIFSLFFFLNNYANNDDQTLSVEKDGLVVIVLDFEEGDKIKLFELETGDHILSKTYSQIDLSQLPVGSYLLENSYGKSVVINRLEEELNVDGAIETIHNDFLVEMDSKKALMPAEIDVEQEFIHYYDKTQTNLLAITREGDMITVVDFEEGDKIKLFELKNTVHILSKTTNYVDMSQLPEGVYVLENGNGDSVVIEKYSEDESLVADTDM</sequence>
<dbReference type="AlphaFoldDB" id="A0A163A9N3"/>
<reference evidence="2 3" key="1">
    <citation type="submission" date="2016-01" db="EMBL/GenBank/DDBJ databases">
        <title>The draft genome sequence of Aquimarina sp. RZW4-3-2.</title>
        <authorList>
            <person name="Wang Y."/>
        </authorList>
    </citation>
    <scope>NUCLEOTIDE SEQUENCE [LARGE SCALE GENOMIC DNA]</scope>
    <source>
        <strain evidence="2 3">RZW4-3-2</strain>
    </source>
</reference>
<dbReference type="EMBL" id="LQRT01000013">
    <property type="protein sequence ID" value="KZS40372.1"/>
    <property type="molecule type" value="Genomic_DNA"/>
</dbReference>
<accession>A0A163A9N3</accession>
<keyword evidence="1" id="KW-0732">Signal</keyword>
<dbReference type="Proteomes" id="UP000076715">
    <property type="component" value="Unassembled WGS sequence"/>
</dbReference>
<evidence type="ECO:0000313" key="2">
    <source>
        <dbReference type="EMBL" id="KZS40372.1"/>
    </source>
</evidence>
<protein>
    <recommendedName>
        <fullName evidence="4">Secretion system C-terminal sorting domain-containing protein</fullName>
    </recommendedName>
</protein>
<gene>
    <name evidence="2" type="ORF">AWE51_05290</name>
</gene>
<evidence type="ECO:0000313" key="3">
    <source>
        <dbReference type="Proteomes" id="UP000076715"/>
    </source>
</evidence>
<comment type="caution">
    <text evidence="2">The sequence shown here is derived from an EMBL/GenBank/DDBJ whole genome shotgun (WGS) entry which is preliminary data.</text>
</comment>
<dbReference type="OrthoDB" id="1162133at2"/>
<name>A0A163A9N3_9FLAO</name>
<evidence type="ECO:0000256" key="1">
    <source>
        <dbReference type="SAM" id="SignalP"/>
    </source>
</evidence>
<dbReference type="RefSeq" id="WP_066313869.1">
    <property type="nucleotide sequence ID" value="NZ_CANLSS010000018.1"/>
</dbReference>
<proteinExistence type="predicted"/>
<feature type="signal peptide" evidence="1">
    <location>
        <begin position="1"/>
        <end position="18"/>
    </location>
</feature>
<evidence type="ECO:0008006" key="4">
    <source>
        <dbReference type="Google" id="ProtNLM"/>
    </source>
</evidence>